<keyword evidence="1" id="KW-0620">Polyamine biosynthesis</keyword>
<organism evidence="2 3">
    <name type="scientific">Nocardioides jiangsuensis</name>
    <dbReference type="NCBI Taxonomy" id="2866161"/>
    <lineage>
        <taxon>Bacteria</taxon>
        <taxon>Bacillati</taxon>
        <taxon>Actinomycetota</taxon>
        <taxon>Actinomycetes</taxon>
        <taxon>Propionibacteriales</taxon>
        <taxon>Nocardioidaceae</taxon>
        <taxon>Nocardioides</taxon>
    </lineage>
</organism>
<dbReference type="InterPro" id="IPR029063">
    <property type="entry name" value="SAM-dependent_MTases_sf"/>
</dbReference>
<dbReference type="SUPFAM" id="SSF53335">
    <property type="entry name" value="S-adenosyl-L-methionine-dependent methyltransferases"/>
    <property type="match status" value="1"/>
</dbReference>
<evidence type="ECO:0000313" key="3">
    <source>
        <dbReference type="Proteomes" id="UP000754710"/>
    </source>
</evidence>
<dbReference type="Pfam" id="PF01564">
    <property type="entry name" value="Spermine_synth"/>
    <property type="match status" value="1"/>
</dbReference>
<reference evidence="2 3" key="1">
    <citation type="submission" date="2021-08" db="EMBL/GenBank/DDBJ databases">
        <title>Nocardioides bacterium WL0053 sp. nov., isolated from the sediment.</title>
        <authorList>
            <person name="Wang L."/>
            <person name="Zhang D."/>
            <person name="Zhang A."/>
        </authorList>
    </citation>
    <scope>NUCLEOTIDE SEQUENCE [LARGE SCALE GENOMIC DNA]</scope>
    <source>
        <strain evidence="2 3">WL0053</strain>
    </source>
</reference>
<name>A0ABS7RML1_9ACTN</name>
<comment type="caution">
    <text evidence="2">The sequence shown here is derived from an EMBL/GenBank/DDBJ whole genome shotgun (WGS) entry which is preliminary data.</text>
</comment>
<proteinExistence type="predicted"/>
<gene>
    <name evidence="2" type="ORF">K1X13_10730</name>
</gene>
<evidence type="ECO:0000256" key="1">
    <source>
        <dbReference type="ARBA" id="ARBA00023115"/>
    </source>
</evidence>
<dbReference type="EMBL" id="JAIEZQ010000002">
    <property type="protein sequence ID" value="MBY9075293.1"/>
    <property type="molecule type" value="Genomic_DNA"/>
</dbReference>
<keyword evidence="3" id="KW-1185">Reference proteome</keyword>
<dbReference type="PANTHER" id="PTHR43317:SF3">
    <property type="entry name" value="BLR2883 PROTEIN"/>
    <property type="match status" value="1"/>
</dbReference>
<evidence type="ECO:0000313" key="2">
    <source>
        <dbReference type="EMBL" id="MBY9075293.1"/>
    </source>
</evidence>
<accession>A0ABS7RML1</accession>
<protein>
    <recommendedName>
        <fullName evidence="4">Spermine/spermidine synthase</fullName>
    </recommendedName>
</protein>
<dbReference type="Proteomes" id="UP000754710">
    <property type="component" value="Unassembled WGS sequence"/>
</dbReference>
<dbReference type="Gene3D" id="3.40.50.150">
    <property type="entry name" value="Vaccinia Virus protein VP39"/>
    <property type="match status" value="1"/>
</dbReference>
<evidence type="ECO:0008006" key="4">
    <source>
        <dbReference type="Google" id="ProtNLM"/>
    </source>
</evidence>
<dbReference type="RefSeq" id="WP_221025057.1">
    <property type="nucleotide sequence ID" value="NZ_JAIEZQ010000002.1"/>
</dbReference>
<dbReference type="PANTHER" id="PTHR43317">
    <property type="entry name" value="THERMOSPERMINE SYNTHASE ACAULIS5"/>
    <property type="match status" value="1"/>
</dbReference>
<sequence>MTEYVELARAESERGEVVLRERRDPDAGVNAPAVLELRVNGVFVMDTQETSSERGLARAALAKVTDPRRVVIGGLGLGFTLHEVLADQRVEQVVVVEIEDALVQWMRDGTVPHGPAYLADQRVSVVAADIRVAMAEATPAAYDLVLLDVDNGPGFLVHDDNVALYQRTFLEQARACLSPGGALVIWSAAESPTLQKEMREAFGNAVAVPFEVTLQSRDEQYWIYLSRVEA</sequence>